<dbReference type="Proteomes" id="UP001443914">
    <property type="component" value="Unassembled WGS sequence"/>
</dbReference>
<feature type="repeat" description="PPR" evidence="3">
    <location>
        <begin position="170"/>
        <end position="204"/>
    </location>
</feature>
<keyword evidence="2" id="KW-0677">Repeat</keyword>
<dbReference type="AlphaFoldDB" id="A0AAW1IJ69"/>
<evidence type="ECO:0000256" key="2">
    <source>
        <dbReference type="ARBA" id="ARBA00022737"/>
    </source>
</evidence>
<comment type="similarity">
    <text evidence="1">Belongs to the PPR family. P subfamily.</text>
</comment>
<evidence type="ECO:0000256" key="1">
    <source>
        <dbReference type="ARBA" id="ARBA00007626"/>
    </source>
</evidence>
<dbReference type="Gene3D" id="1.25.40.10">
    <property type="entry name" value="Tetratricopeptide repeat domain"/>
    <property type="match status" value="1"/>
</dbReference>
<evidence type="ECO:0000313" key="5">
    <source>
        <dbReference type="Proteomes" id="UP001443914"/>
    </source>
</evidence>
<name>A0AAW1IJ69_SAPOF</name>
<evidence type="ECO:0000313" key="4">
    <source>
        <dbReference type="EMBL" id="KAK9689785.1"/>
    </source>
</evidence>
<organism evidence="4 5">
    <name type="scientific">Saponaria officinalis</name>
    <name type="common">Common soapwort</name>
    <name type="synonym">Lychnis saponaria</name>
    <dbReference type="NCBI Taxonomy" id="3572"/>
    <lineage>
        <taxon>Eukaryota</taxon>
        <taxon>Viridiplantae</taxon>
        <taxon>Streptophyta</taxon>
        <taxon>Embryophyta</taxon>
        <taxon>Tracheophyta</taxon>
        <taxon>Spermatophyta</taxon>
        <taxon>Magnoliopsida</taxon>
        <taxon>eudicotyledons</taxon>
        <taxon>Gunneridae</taxon>
        <taxon>Pentapetalae</taxon>
        <taxon>Caryophyllales</taxon>
        <taxon>Caryophyllaceae</taxon>
        <taxon>Caryophylleae</taxon>
        <taxon>Saponaria</taxon>
    </lineage>
</organism>
<protein>
    <recommendedName>
        <fullName evidence="6">Pentatricopeptide repeat-containing protein</fullName>
    </recommendedName>
</protein>
<dbReference type="EMBL" id="JBDFQZ010000009">
    <property type="protein sequence ID" value="KAK9689785.1"/>
    <property type="molecule type" value="Genomic_DNA"/>
</dbReference>
<dbReference type="PROSITE" id="PS51375">
    <property type="entry name" value="PPR"/>
    <property type="match status" value="2"/>
</dbReference>
<dbReference type="NCBIfam" id="TIGR00756">
    <property type="entry name" value="PPR"/>
    <property type="match status" value="2"/>
</dbReference>
<feature type="repeat" description="PPR" evidence="3">
    <location>
        <begin position="205"/>
        <end position="235"/>
    </location>
</feature>
<dbReference type="InterPro" id="IPR002885">
    <property type="entry name" value="PPR_rpt"/>
</dbReference>
<keyword evidence="5" id="KW-1185">Reference proteome</keyword>
<dbReference type="PANTHER" id="PTHR47939:SF1">
    <property type="entry name" value="OS04G0684500 PROTEIN"/>
    <property type="match status" value="1"/>
</dbReference>
<evidence type="ECO:0008006" key="6">
    <source>
        <dbReference type="Google" id="ProtNLM"/>
    </source>
</evidence>
<gene>
    <name evidence="4" type="ORF">RND81_09G081000</name>
</gene>
<accession>A0AAW1IJ69</accession>
<reference evidence="4" key="1">
    <citation type="submission" date="2024-03" db="EMBL/GenBank/DDBJ databases">
        <title>WGS assembly of Saponaria officinalis var. Norfolk2.</title>
        <authorList>
            <person name="Jenkins J."/>
            <person name="Shu S."/>
            <person name="Grimwood J."/>
            <person name="Barry K."/>
            <person name="Goodstein D."/>
            <person name="Schmutz J."/>
            <person name="Leebens-Mack J."/>
            <person name="Osbourn A."/>
        </authorList>
    </citation>
    <scope>NUCLEOTIDE SEQUENCE [LARGE SCALE GENOMIC DNA]</scope>
    <source>
        <strain evidence="4">JIC</strain>
    </source>
</reference>
<dbReference type="Pfam" id="PF13041">
    <property type="entry name" value="PPR_2"/>
    <property type="match status" value="1"/>
</dbReference>
<proteinExistence type="inferred from homology"/>
<dbReference type="PANTHER" id="PTHR47939">
    <property type="entry name" value="MEMBRANE-ASSOCIATED SALT-INDUCIBLE PROTEIN-LIKE"/>
    <property type="match status" value="1"/>
</dbReference>
<comment type="caution">
    <text evidence="4">The sequence shown here is derived from an EMBL/GenBank/DDBJ whole genome shotgun (WGS) entry which is preliminary data.</text>
</comment>
<dbReference type="InterPro" id="IPR050667">
    <property type="entry name" value="PPR-containing_protein"/>
</dbReference>
<sequence length="343" mass="38602">MAFLTARILRVNHPVCRSILGFSTISVSASLESVQELVKAAVANRTYEHIPDILESLEKSGNKQNPFSFLSAFATIDRTRVIDEMLECFISIKPHTRLKMTYHHLLFYTLQSSKPFPIALATLQRTLRSGCSPVPQTHLLLSTAWMDHRREFQSVPDILLDMKSIGYRPDSGTCNFIIESLCNVDQLDEGIEVLKGMIKAGCIPDVDSYSSLIGAFCQMRKTDKAVSLMKEMVGKMELSPRQGMLVQLLAALRANKEIWRAVEMIEFLQRNGSHVGFESFEVVVEGCLECREFILAGKMAMMMTDKGFIPYIKVRQKVVEGLAGVGEWQLACTVRHRFAELNS</sequence>
<evidence type="ECO:0000256" key="3">
    <source>
        <dbReference type="PROSITE-ProRule" id="PRU00708"/>
    </source>
</evidence>
<dbReference type="InterPro" id="IPR011990">
    <property type="entry name" value="TPR-like_helical_dom_sf"/>
</dbReference>